<organism evidence="1 2">
    <name type="scientific">Periconia macrospinosa</name>
    <dbReference type="NCBI Taxonomy" id="97972"/>
    <lineage>
        <taxon>Eukaryota</taxon>
        <taxon>Fungi</taxon>
        <taxon>Dikarya</taxon>
        <taxon>Ascomycota</taxon>
        <taxon>Pezizomycotina</taxon>
        <taxon>Dothideomycetes</taxon>
        <taxon>Pleosporomycetidae</taxon>
        <taxon>Pleosporales</taxon>
        <taxon>Massarineae</taxon>
        <taxon>Periconiaceae</taxon>
        <taxon>Periconia</taxon>
    </lineage>
</organism>
<feature type="non-terminal residue" evidence="1">
    <location>
        <position position="141"/>
    </location>
</feature>
<name>A0A2V1CYQ9_9PLEO</name>
<dbReference type="OrthoDB" id="3760882at2759"/>
<feature type="non-terminal residue" evidence="1">
    <location>
        <position position="1"/>
    </location>
</feature>
<keyword evidence="2" id="KW-1185">Reference proteome</keyword>
<evidence type="ECO:0000313" key="1">
    <source>
        <dbReference type="EMBL" id="PVH90791.1"/>
    </source>
</evidence>
<protein>
    <submittedName>
        <fullName evidence="1">Uncharacterized protein</fullName>
    </submittedName>
</protein>
<reference evidence="1 2" key="1">
    <citation type="journal article" date="2018" name="Sci. Rep.">
        <title>Comparative genomics provides insights into the lifestyle and reveals functional heterogeneity of dark septate endophytic fungi.</title>
        <authorList>
            <person name="Knapp D.G."/>
            <person name="Nemeth J.B."/>
            <person name="Barry K."/>
            <person name="Hainaut M."/>
            <person name="Henrissat B."/>
            <person name="Johnson J."/>
            <person name="Kuo A."/>
            <person name="Lim J.H.P."/>
            <person name="Lipzen A."/>
            <person name="Nolan M."/>
            <person name="Ohm R.A."/>
            <person name="Tamas L."/>
            <person name="Grigoriev I.V."/>
            <person name="Spatafora J.W."/>
            <person name="Nagy L.G."/>
            <person name="Kovacs G.M."/>
        </authorList>
    </citation>
    <scope>NUCLEOTIDE SEQUENCE [LARGE SCALE GENOMIC DNA]</scope>
    <source>
        <strain evidence="1 2">DSE2036</strain>
    </source>
</reference>
<dbReference type="AlphaFoldDB" id="A0A2V1CYQ9"/>
<evidence type="ECO:0000313" key="2">
    <source>
        <dbReference type="Proteomes" id="UP000244855"/>
    </source>
</evidence>
<gene>
    <name evidence="1" type="ORF">DM02DRAFT_507158</name>
</gene>
<dbReference type="Proteomes" id="UP000244855">
    <property type="component" value="Unassembled WGS sequence"/>
</dbReference>
<sequence length="141" mass="16424">ENLFQLLVMFWTDLSTDGKMHRNAIVHFSGVLGIHPTELAFRKPYDYTPFLSALLWVGRLIILEYALPLAPYVHLQVPWPDRTTYQDQAQRLREHIRPKYLQRGCLAPVGYFIERLQHGRAIARREGPRTNISWSPDGLTL</sequence>
<proteinExistence type="predicted"/>
<dbReference type="STRING" id="97972.A0A2V1CYQ9"/>
<accession>A0A2V1CYQ9</accession>
<dbReference type="EMBL" id="KZ806098">
    <property type="protein sequence ID" value="PVH90791.1"/>
    <property type="molecule type" value="Genomic_DNA"/>
</dbReference>